<evidence type="ECO:0000259" key="3">
    <source>
        <dbReference type="SMART" id="SM01027"/>
    </source>
</evidence>
<dbReference type="SMART" id="SM00849">
    <property type="entry name" value="Lactamase_B"/>
    <property type="match status" value="1"/>
</dbReference>
<dbReference type="RefSeq" id="WP_055226625.1">
    <property type="nucleotide sequence ID" value="NZ_CYYV01000004.1"/>
</dbReference>
<evidence type="ECO:0000313" key="5">
    <source>
        <dbReference type="Proteomes" id="UP000095706"/>
    </source>
</evidence>
<feature type="domain" description="Metallo-beta-lactamase" evidence="2">
    <location>
        <begin position="13"/>
        <end position="245"/>
    </location>
</feature>
<protein>
    <submittedName>
        <fullName evidence="4">Ribonuclease TTHA0252</fullName>
        <ecNumber evidence="4">3.1.-.-</ecNumber>
    </submittedName>
</protein>
<name>A0A174ANI5_9FIRM</name>
<dbReference type="Gene3D" id="3.60.15.10">
    <property type="entry name" value="Ribonuclease Z/Hydroxyacylglutathione hydrolase-like"/>
    <property type="match status" value="1"/>
</dbReference>
<dbReference type="Pfam" id="PF07521">
    <property type="entry name" value="RMMBL"/>
    <property type="match status" value="1"/>
</dbReference>
<evidence type="ECO:0000313" key="4">
    <source>
        <dbReference type="EMBL" id="CUN89783.1"/>
    </source>
</evidence>
<gene>
    <name evidence="4" type="ORF">ERS852406_00865</name>
</gene>
<proteinExistence type="predicted"/>
<dbReference type="GO" id="GO:0016787">
    <property type="term" value="F:hydrolase activity"/>
    <property type="evidence" value="ECO:0007669"/>
    <property type="project" value="UniProtKB-KW"/>
</dbReference>
<dbReference type="GO" id="GO:0004521">
    <property type="term" value="F:RNA endonuclease activity"/>
    <property type="evidence" value="ECO:0007669"/>
    <property type="project" value="TreeGrafter"/>
</dbReference>
<dbReference type="Gene3D" id="3.40.50.10890">
    <property type="match status" value="1"/>
</dbReference>
<dbReference type="InterPro" id="IPR022712">
    <property type="entry name" value="Beta_Casp"/>
</dbReference>
<dbReference type="Pfam" id="PF10996">
    <property type="entry name" value="Beta-Casp"/>
    <property type="match status" value="1"/>
</dbReference>
<dbReference type="Proteomes" id="UP000095706">
    <property type="component" value="Unassembled WGS sequence"/>
</dbReference>
<dbReference type="Pfam" id="PF00753">
    <property type="entry name" value="Lactamase_B"/>
    <property type="match status" value="1"/>
</dbReference>
<evidence type="ECO:0000256" key="1">
    <source>
        <dbReference type="ARBA" id="ARBA00022801"/>
    </source>
</evidence>
<dbReference type="InterPro" id="IPR011108">
    <property type="entry name" value="RMMBL"/>
</dbReference>
<organism evidence="4 5">
    <name type="scientific">Fusicatenibacter saccharivorans</name>
    <dbReference type="NCBI Taxonomy" id="1150298"/>
    <lineage>
        <taxon>Bacteria</taxon>
        <taxon>Bacillati</taxon>
        <taxon>Bacillota</taxon>
        <taxon>Clostridia</taxon>
        <taxon>Lachnospirales</taxon>
        <taxon>Lachnospiraceae</taxon>
        <taxon>Fusicatenibacter</taxon>
    </lineage>
</organism>
<dbReference type="AlphaFoldDB" id="A0A174ANI5"/>
<accession>A0A174ANI5</accession>
<dbReference type="PANTHER" id="PTHR11203:SF37">
    <property type="entry name" value="INTEGRATOR COMPLEX SUBUNIT 11"/>
    <property type="match status" value="1"/>
</dbReference>
<dbReference type="SMART" id="SM01027">
    <property type="entry name" value="Beta-Casp"/>
    <property type="match status" value="1"/>
</dbReference>
<sequence>MRLTFLGATHEVTGSCYYLEAAGKKFLVDCGMEQGPNIYENKPIPVPASQLDFVLITHAHIDHTGNLPLLYAHGLRGPIYMTPATVALSDIMLRDSAHIQLAEAEWRNRKNRRAGKEDYVTPYTMEDALGVIRLLEGIPYHQRVTLSDGIQIRFLDAGHLLGSASIELWLTEDGVTKKLLFSGDIGNIHQPLINDPEYPESADYVIMESTYGDRSHGPKPDYVPELAKIIQETLDRGGNLVIPSFAVGRTQEMLYFIREIKAEHLVHGHGEFPVYVDSPLAVEATNIFRDHQKECYDSDAAALLAQGINPILFPGLKLSITSDESKAINFNETPKVIISASGMCDAGRIKHHLKHNLWRQESTVLFVGYQAVGTLGRALIGGAKEVKLFQEEVHVNAHIIQFPGMSGHADQEGLLKWAGSLRAKPDRVFVTHGEDKVTELFAEKLWDEFRYPAMAPFSGTVFDLKENEFIEKTVGIPIQKESAANAGTLRTRSSGNAVFDRLVAAGQRLLTVITRNKGGANKDLSKFADQINSLCDKWDR</sequence>
<keyword evidence="1 4" id="KW-0378">Hydrolase</keyword>
<feature type="domain" description="Beta-Casp" evidence="3">
    <location>
        <begin position="250"/>
        <end position="379"/>
    </location>
</feature>
<dbReference type="EC" id="3.1.-.-" evidence="4"/>
<dbReference type="InterPro" id="IPR036866">
    <property type="entry name" value="RibonucZ/Hydroxyglut_hydro"/>
</dbReference>
<dbReference type="PANTHER" id="PTHR11203">
    <property type="entry name" value="CLEAVAGE AND POLYADENYLATION SPECIFICITY FACTOR FAMILY MEMBER"/>
    <property type="match status" value="1"/>
</dbReference>
<dbReference type="CDD" id="cd16295">
    <property type="entry name" value="TTHA0252-CPSF-like_MBL-fold"/>
    <property type="match status" value="1"/>
</dbReference>
<dbReference type="InterPro" id="IPR050698">
    <property type="entry name" value="MBL"/>
</dbReference>
<evidence type="ECO:0000259" key="2">
    <source>
        <dbReference type="SMART" id="SM00849"/>
    </source>
</evidence>
<dbReference type="EMBL" id="CYYV01000004">
    <property type="protein sequence ID" value="CUN89783.1"/>
    <property type="molecule type" value="Genomic_DNA"/>
</dbReference>
<dbReference type="SUPFAM" id="SSF56281">
    <property type="entry name" value="Metallo-hydrolase/oxidoreductase"/>
    <property type="match status" value="1"/>
</dbReference>
<dbReference type="InterPro" id="IPR001279">
    <property type="entry name" value="Metallo-B-lactamas"/>
</dbReference>
<reference evidence="4 5" key="1">
    <citation type="submission" date="2015-09" db="EMBL/GenBank/DDBJ databases">
        <authorList>
            <consortium name="Pathogen Informatics"/>
        </authorList>
    </citation>
    <scope>NUCLEOTIDE SEQUENCE [LARGE SCALE GENOMIC DNA]</scope>
    <source>
        <strain evidence="4 5">2789STDY5608849</strain>
    </source>
</reference>